<dbReference type="InterPro" id="IPR049177">
    <property type="entry name" value="MgtC_SapB_SrpB_YhiD_N"/>
</dbReference>
<feature type="non-terminal residue" evidence="8">
    <location>
        <position position="1"/>
    </location>
</feature>
<accession>A0ABP0MNY4</accession>
<feature type="non-terminal residue" evidence="8">
    <location>
        <position position="194"/>
    </location>
</feature>
<dbReference type="PANTHER" id="PTHR33778:SF1">
    <property type="entry name" value="MAGNESIUM TRANSPORTER YHID-RELATED"/>
    <property type="match status" value="1"/>
</dbReference>
<evidence type="ECO:0000256" key="4">
    <source>
        <dbReference type="ARBA" id="ARBA00022989"/>
    </source>
</evidence>
<gene>
    <name evidence="8" type="ORF">SCF082_LOCUS29023</name>
</gene>
<sequence length="194" mass="19574">APIAAPAAALRAVFGELAQAVSASPAPSAIASLMAFITISLVARARGQRAADRLCSRRKGPVMADYLDFANLTLTDIVLRILAATILGGLLGIERQTQGKPLGIRPFVLVAVGSCLAVLAAVEFGFAADADDTLNMDPAKVIGGILGGIGFLGAGAMFRNSGHVRGAATAAMIWMTGAVGIACAIGYLVPAAIS</sequence>
<dbReference type="InterPro" id="IPR003416">
    <property type="entry name" value="MgtC/SapB/SrpB/YhiD_fam"/>
</dbReference>
<keyword evidence="4 6" id="KW-1133">Transmembrane helix</keyword>
<dbReference type="EMBL" id="CAXAMM010023210">
    <property type="protein sequence ID" value="CAK9053203.1"/>
    <property type="molecule type" value="Genomic_DNA"/>
</dbReference>
<evidence type="ECO:0000256" key="2">
    <source>
        <dbReference type="ARBA" id="ARBA00022475"/>
    </source>
</evidence>
<dbReference type="PRINTS" id="PR01837">
    <property type="entry name" value="MGTCSAPBPROT"/>
</dbReference>
<dbReference type="Proteomes" id="UP001642464">
    <property type="component" value="Unassembled WGS sequence"/>
</dbReference>
<name>A0ABP0MNY4_9DINO</name>
<feature type="transmembrane region" description="Helical" evidence="6">
    <location>
        <begin position="139"/>
        <end position="158"/>
    </location>
</feature>
<keyword evidence="3 6" id="KW-0812">Transmembrane</keyword>
<keyword evidence="2" id="KW-1003">Cell membrane</keyword>
<proteinExistence type="predicted"/>
<dbReference type="Pfam" id="PF02308">
    <property type="entry name" value="MgtC"/>
    <property type="match status" value="1"/>
</dbReference>
<evidence type="ECO:0000256" key="1">
    <source>
        <dbReference type="ARBA" id="ARBA00004651"/>
    </source>
</evidence>
<keyword evidence="9" id="KW-1185">Reference proteome</keyword>
<evidence type="ECO:0000256" key="5">
    <source>
        <dbReference type="ARBA" id="ARBA00023136"/>
    </source>
</evidence>
<feature type="transmembrane region" description="Helical" evidence="6">
    <location>
        <begin position="106"/>
        <end position="127"/>
    </location>
</feature>
<comment type="caution">
    <text evidence="8">The sequence shown here is derived from an EMBL/GenBank/DDBJ whole genome shotgun (WGS) entry which is preliminary data.</text>
</comment>
<reference evidence="8 9" key="1">
    <citation type="submission" date="2024-02" db="EMBL/GenBank/DDBJ databases">
        <authorList>
            <person name="Chen Y."/>
            <person name="Shah S."/>
            <person name="Dougan E. K."/>
            <person name="Thang M."/>
            <person name="Chan C."/>
        </authorList>
    </citation>
    <scope>NUCLEOTIDE SEQUENCE [LARGE SCALE GENOMIC DNA]</scope>
</reference>
<feature type="domain" description="MgtC/SapB/SrpB/YhiD N-terminal" evidence="7">
    <location>
        <begin position="81"/>
        <end position="193"/>
    </location>
</feature>
<feature type="transmembrane region" description="Helical" evidence="6">
    <location>
        <begin position="77"/>
        <end position="94"/>
    </location>
</feature>
<protein>
    <recommendedName>
        <fullName evidence="7">MgtC/SapB/SrpB/YhiD N-terminal domain-containing protein</fullName>
    </recommendedName>
</protein>
<evidence type="ECO:0000313" key="9">
    <source>
        <dbReference type="Proteomes" id="UP001642464"/>
    </source>
</evidence>
<organism evidence="8 9">
    <name type="scientific">Durusdinium trenchii</name>
    <dbReference type="NCBI Taxonomy" id="1381693"/>
    <lineage>
        <taxon>Eukaryota</taxon>
        <taxon>Sar</taxon>
        <taxon>Alveolata</taxon>
        <taxon>Dinophyceae</taxon>
        <taxon>Suessiales</taxon>
        <taxon>Symbiodiniaceae</taxon>
        <taxon>Durusdinium</taxon>
    </lineage>
</organism>
<evidence type="ECO:0000256" key="3">
    <source>
        <dbReference type="ARBA" id="ARBA00022692"/>
    </source>
</evidence>
<evidence type="ECO:0000259" key="7">
    <source>
        <dbReference type="Pfam" id="PF02308"/>
    </source>
</evidence>
<comment type="subcellular location">
    <subcellularLocation>
        <location evidence="1">Cell membrane</location>
        <topology evidence="1">Multi-pass membrane protein</topology>
    </subcellularLocation>
</comment>
<feature type="transmembrane region" description="Helical" evidence="6">
    <location>
        <begin position="170"/>
        <end position="193"/>
    </location>
</feature>
<dbReference type="PANTHER" id="PTHR33778">
    <property type="entry name" value="PROTEIN MGTC"/>
    <property type="match status" value="1"/>
</dbReference>
<evidence type="ECO:0000313" key="8">
    <source>
        <dbReference type="EMBL" id="CAK9053203.1"/>
    </source>
</evidence>
<keyword evidence="5 6" id="KW-0472">Membrane</keyword>
<evidence type="ECO:0000256" key="6">
    <source>
        <dbReference type="SAM" id="Phobius"/>
    </source>
</evidence>